<dbReference type="Proteomes" id="UP001374599">
    <property type="component" value="Unassembled WGS sequence"/>
</dbReference>
<keyword evidence="1" id="KW-0966">Cell projection</keyword>
<protein>
    <submittedName>
        <fullName evidence="1">Flagellar hook-length control protein FliK</fullName>
    </submittedName>
</protein>
<dbReference type="EMBL" id="BTPU01000029">
    <property type="protein sequence ID" value="GMQ62752.1"/>
    <property type="molecule type" value="Genomic_DNA"/>
</dbReference>
<gene>
    <name evidence="1" type="ORF">AN2V17_19840</name>
</gene>
<comment type="caution">
    <text evidence="1">The sequence shown here is derived from an EMBL/GenBank/DDBJ whole genome shotgun (WGS) entry which is preliminary data.</text>
</comment>
<evidence type="ECO:0000313" key="2">
    <source>
        <dbReference type="Proteomes" id="UP001374599"/>
    </source>
</evidence>
<keyword evidence="1" id="KW-0282">Flagellum</keyword>
<keyword evidence="2" id="KW-1185">Reference proteome</keyword>
<sequence length="433" mass="48773">MVTMVASKMDLAVGVKSNVKTNNEKAADSNFNEILNQQSNNKIKQDNVEKPVTKVKPTNNNQHKIKNTEKPVQDEPEGEVDLEELEADIVDQVTEKLNITEEQLNEMLAQLNMTIFDLLLPDKLNTFLMALYNVEDSLELLMLPDAAVNVKELKTELSDLSEDCNLEKEDIKELIAEMNQENDTKTTNDQVTETNDTKISKEQVASAEQESNNDKNQMPEIKITDNRTEKSDVANDDAKVEDVGNSSKEIPDNVQNITINQNVQKVEVVDQSGEKHILTYNINTEEVIDQIVSSFKVNLTDDVNKMFIQLRPEHLGKLAFSLTTQEGVVTANFMAENPAVKELIEANLANLRMSLQEQGIVVDKLEVVVTDNNMFNENNNPKQFNENNNKKRRAAKMMKINNGLDGEVVEDLLEDDENISSSIENNNSIDYSV</sequence>
<accession>A0ACB5UJE6</accession>
<proteinExistence type="predicted"/>
<reference evidence="1" key="1">
    <citation type="submission" date="2023-09" db="EMBL/GenBank/DDBJ databases">
        <title>Vallitalea sediminicola and Vallitalea maricola sp. nov., anaerobic bacteria isolated from marine sediment.</title>
        <authorList>
            <person name="Hirano S."/>
            <person name="Maeda A."/>
            <person name="Terahara T."/>
            <person name="Mori K."/>
            <person name="Hamada M."/>
            <person name="Matsumoto R."/>
            <person name="Kobayashi T."/>
        </authorList>
    </citation>
    <scope>NUCLEOTIDE SEQUENCE</scope>
    <source>
        <strain evidence="1">AN17-2</strain>
    </source>
</reference>
<organism evidence="1 2">
    <name type="scientific">Vallitalea maricola</name>
    <dbReference type="NCBI Taxonomy" id="3074433"/>
    <lineage>
        <taxon>Bacteria</taxon>
        <taxon>Bacillati</taxon>
        <taxon>Bacillota</taxon>
        <taxon>Clostridia</taxon>
        <taxon>Lachnospirales</taxon>
        <taxon>Vallitaleaceae</taxon>
        <taxon>Vallitalea</taxon>
    </lineage>
</organism>
<name>A0ACB5UJE6_9FIRM</name>
<keyword evidence="1" id="KW-0969">Cilium</keyword>
<evidence type="ECO:0000313" key="1">
    <source>
        <dbReference type="EMBL" id="GMQ62752.1"/>
    </source>
</evidence>